<evidence type="ECO:0000313" key="3">
    <source>
        <dbReference type="Proteomes" id="UP000317893"/>
    </source>
</evidence>
<proteinExistence type="predicted"/>
<gene>
    <name evidence="2" type="ORF">FB458_2375</name>
</gene>
<protein>
    <submittedName>
        <fullName evidence="2">Uncharacterized protein</fullName>
    </submittedName>
</protein>
<dbReference type="AlphaFoldDB" id="A0A542E1S4"/>
<dbReference type="Proteomes" id="UP000317893">
    <property type="component" value="Unassembled WGS sequence"/>
</dbReference>
<feature type="transmembrane region" description="Helical" evidence="1">
    <location>
        <begin position="21"/>
        <end position="41"/>
    </location>
</feature>
<organism evidence="2 3">
    <name type="scientific">Lapillicoccus jejuensis</name>
    <dbReference type="NCBI Taxonomy" id="402171"/>
    <lineage>
        <taxon>Bacteria</taxon>
        <taxon>Bacillati</taxon>
        <taxon>Actinomycetota</taxon>
        <taxon>Actinomycetes</taxon>
        <taxon>Micrococcales</taxon>
        <taxon>Intrasporangiaceae</taxon>
        <taxon>Lapillicoccus</taxon>
    </lineage>
</organism>
<sequence>MRDDVAPSAAQRWIAGHRSGVRVGILTFLVAVVAFGGWSLTRSEGSGGFRVVLALVQVAVVGSLLLNLSGICRHVDRWDASHAAPQDH</sequence>
<keyword evidence="1" id="KW-0472">Membrane</keyword>
<keyword evidence="1" id="KW-0812">Transmembrane</keyword>
<evidence type="ECO:0000313" key="2">
    <source>
        <dbReference type="EMBL" id="TQJ09265.1"/>
    </source>
</evidence>
<evidence type="ECO:0000256" key="1">
    <source>
        <dbReference type="SAM" id="Phobius"/>
    </source>
</evidence>
<comment type="caution">
    <text evidence="2">The sequence shown here is derived from an EMBL/GenBank/DDBJ whole genome shotgun (WGS) entry which is preliminary data.</text>
</comment>
<feature type="transmembrane region" description="Helical" evidence="1">
    <location>
        <begin position="47"/>
        <end position="68"/>
    </location>
</feature>
<dbReference type="EMBL" id="VFMN01000001">
    <property type="protein sequence ID" value="TQJ09265.1"/>
    <property type="molecule type" value="Genomic_DNA"/>
</dbReference>
<accession>A0A542E1S4</accession>
<name>A0A542E1S4_9MICO</name>
<keyword evidence="3" id="KW-1185">Reference proteome</keyword>
<keyword evidence="1" id="KW-1133">Transmembrane helix</keyword>
<reference evidence="2 3" key="1">
    <citation type="submission" date="2019-06" db="EMBL/GenBank/DDBJ databases">
        <title>Sequencing the genomes of 1000 actinobacteria strains.</title>
        <authorList>
            <person name="Klenk H.-P."/>
        </authorList>
    </citation>
    <scope>NUCLEOTIDE SEQUENCE [LARGE SCALE GENOMIC DNA]</scope>
    <source>
        <strain evidence="2 3">DSM 18607</strain>
    </source>
</reference>